<dbReference type="Pfam" id="PF25156">
    <property type="entry name" value="PNGase_A_C"/>
    <property type="match status" value="1"/>
</dbReference>
<dbReference type="VEuPathDB" id="FungiDB:SCHCODRAFT_02607781"/>
<feature type="domain" description="Peptide N-acetyl-beta-D-glucosaminyl asparaginase amidase A N-terminal" evidence="2">
    <location>
        <begin position="31"/>
        <end position="353"/>
    </location>
</feature>
<protein>
    <recommendedName>
        <fullName evidence="2">Peptide N-acetyl-beta-D-glucosaminyl asparaginase amidase A N-terminal domain-containing protein</fullName>
    </recommendedName>
</protein>
<dbReference type="OrthoDB" id="1612078at2759"/>
<evidence type="ECO:0000256" key="1">
    <source>
        <dbReference type="SAM" id="SignalP"/>
    </source>
</evidence>
<keyword evidence="1" id="KW-0732">Signal</keyword>
<feature type="chain" id="PRO_5003120288" description="Peptide N-acetyl-beta-D-glucosaminyl asparaginase amidase A N-terminal domain-containing protein" evidence="1">
    <location>
        <begin position="19"/>
        <end position="571"/>
    </location>
</feature>
<feature type="signal peptide" evidence="1">
    <location>
        <begin position="1"/>
        <end position="18"/>
    </location>
</feature>
<dbReference type="AlphaFoldDB" id="D8PVE2"/>
<dbReference type="RefSeq" id="XP_003034919.1">
    <property type="nucleotide sequence ID" value="XM_003034873.1"/>
</dbReference>
<dbReference type="HOGENOM" id="CLU_011027_0_1_1"/>
<dbReference type="PANTHER" id="PTHR31104">
    <property type="entry name" value="PEPTIDE-N4-(N-ACETYL-BETA-GLUCOSAMINYL)ASPARAGINE AMIDASE A PROTEIN"/>
    <property type="match status" value="1"/>
</dbReference>
<sequence>MRVVWALLGLAAAVTVSADVLADFQVSEPPPLPVGVQECTITVLQRDFANSYGDAEVVQLEPPTECGDPGSWSAVSLNLTVTSNGTQYDRLGIFTFQNVEIWRTSTPEPTRGDGIIWTYIKDVTQYIPLFAKPGTFILQLDNIIQDNLDGVYSTTVTATYYAATGEYPTAKQADTILPISTGANDTGNDASVPPGFSTNVTIPVNTIKLFAEIFASGNGQEEFWYGNIPNAYLSSLPDGLTYGQGPFREVRLLIDGRVAGVAFPFPVIFTGGFSPPAWRPINAINALDLPRYAIDVTPFVPLLTDGEPHNYTLDVASAEEDHAILGNWYVSGLLQVVTGNSEGRTTGNMTVYEVGEYAETDTTGGNTTEGAFEVEVDAKRSVHIESVLVDGDGEETTVVWAQDLGYTSKQTFSADYLVQLIDQSTTGTITSTHNGDTVVSDEFSYPLAINYTYGSANYDNWTFIIDHSYNRAGALHPFILETTIESQQSSDSFFQTSSSGNYGNASTNNTFSYSDVAGNTYTRRVNVASNQIIFDEEGGSLAGKEVRPDALTVQGDAGFDFAGARKLGGEK</sequence>
<name>D8PVE2_SCHCM</name>
<dbReference type="EMBL" id="GL377303">
    <property type="protein sequence ID" value="EFJ00017.1"/>
    <property type="molecule type" value="Genomic_DNA"/>
</dbReference>
<proteinExistence type="predicted"/>
<accession>D8PVE2</accession>
<keyword evidence="4" id="KW-1185">Reference proteome</keyword>
<dbReference type="InterPro" id="IPR056948">
    <property type="entry name" value="PNGaseA_N"/>
</dbReference>
<dbReference type="Proteomes" id="UP000007431">
    <property type="component" value="Unassembled WGS sequence"/>
</dbReference>
<dbReference type="Pfam" id="PF12222">
    <property type="entry name" value="PNGaseA"/>
    <property type="match status" value="1"/>
</dbReference>
<evidence type="ECO:0000313" key="4">
    <source>
        <dbReference type="Proteomes" id="UP000007431"/>
    </source>
</evidence>
<dbReference type="OMA" id="WTGGWSN"/>
<dbReference type="eggNOG" id="ENOG502QSXK">
    <property type="taxonomic scope" value="Eukaryota"/>
</dbReference>
<dbReference type="InParanoid" id="D8PVE2"/>
<dbReference type="GeneID" id="9587406"/>
<dbReference type="KEGG" id="scm:SCHCO_02607781"/>
<reference evidence="3 4" key="1">
    <citation type="journal article" date="2010" name="Nat. Biotechnol.">
        <title>Genome sequence of the model mushroom Schizophyllum commune.</title>
        <authorList>
            <person name="Ohm R.A."/>
            <person name="de Jong J.F."/>
            <person name="Lugones L.G."/>
            <person name="Aerts A."/>
            <person name="Kothe E."/>
            <person name="Stajich J.E."/>
            <person name="de Vries R.P."/>
            <person name="Record E."/>
            <person name="Levasseur A."/>
            <person name="Baker S.E."/>
            <person name="Bartholomew K.A."/>
            <person name="Coutinho P.M."/>
            <person name="Erdmann S."/>
            <person name="Fowler T.J."/>
            <person name="Gathman A.C."/>
            <person name="Lombard V."/>
            <person name="Henrissat B."/>
            <person name="Knabe N."/>
            <person name="Kuees U."/>
            <person name="Lilly W.W."/>
            <person name="Lindquist E."/>
            <person name="Lucas S."/>
            <person name="Magnuson J.K."/>
            <person name="Piumi F."/>
            <person name="Raudaskoski M."/>
            <person name="Salamov A."/>
            <person name="Schmutz J."/>
            <person name="Schwarze F.W.M.R."/>
            <person name="vanKuyk P.A."/>
            <person name="Horton J.S."/>
            <person name="Grigoriev I.V."/>
            <person name="Woesten H.A.B."/>
        </authorList>
    </citation>
    <scope>NUCLEOTIDE SEQUENCE [LARGE SCALE GENOMIC DNA]</scope>
    <source>
        <strain evidence="4">H4-8 / FGSC 9210</strain>
    </source>
</reference>
<dbReference type="InterPro" id="IPR021102">
    <property type="entry name" value="PNGase_A"/>
</dbReference>
<organism evidence="4">
    <name type="scientific">Schizophyllum commune (strain H4-8 / FGSC 9210)</name>
    <name type="common">Split gill fungus</name>
    <dbReference type="NCBI Taxonomy" id="578458"/>
    <lineage>
        <taxon>Eukaryota</taxon>
        <taxon>Fungi</taxon>
        <taxon>Dikarya</taxon>
        <taxon>Basidiomycota</taxon>
        <taxon>Agaricomycotina</taxon>
        <taxon>Agaricomycetes</taxon>
        <taxon>Agaricomycetidae</taxon>
        <taxon>Agaricales</taxon>
        <taxon>Schizophyllaceae</taxon>
        <taxon>Schizophyllum</taxon>
    </lineage>
</organism>
<evidence type="ECO:0000259" key="2">
    <source>
        <dbReference type="Pfam" id="PF12222"/>
    </source>
</evidence>
<gene>
    <name evidence="3" type="ORF">SCHCODRAFT_255924</name>
</gene>
<evidence type="ECO:0000313" key="3">
    <source>
        <dbReference type="EMBL" id="EFJ00017.1"/>
    </source>
</evidence>